<dbReference type="RefSeq" id="WP_117358136.1">
    <property type="nucleotide sequence ID" value="NZ_QURH01000257.1"/>
</dbReference>
<evidence type="ECO:0000313" key="2">
    <source>
        <dbReference type="EMBL" id="RFU40795.1"/>
    </source>
</evidence>
<dbReference type="AlphaFoldDB" id="A0A372JLC7"/>
<keyword evidence="1" id="KW-1133">Transmembrane helix</keyword>
<reference evidence="2 3" key="1">
    <citation type="submission" date="2018-08" db="EMBL/GenBank/DDBJ databases">
        <title>Actinomadura jelena sp. nov., a novel Actinomycete isolated from soil in Chad.</title>
        <authorList>
            <person name="Shi L."/>
        </authorList>
    </citation>
    <scope>NUCLEOTIDE SEQUENCE [LARGE SCALE GENOMIC DNA]</scope>
    <source>
        <strain evidence="2 3">NEAU-G17</strain>
    </source>
</reference>
<dbReference type="OrthoDB" id="3481863at2"/>
<dbReference type="Proteomes" id="UP000261811">
    <property type="component" value="Unassembled WGS sequence"/>
</dbReference>
<evidence type="ECO:0000256" key="1">
    <source>
        <dbReference type="SAM" id="Phobius"/>
    </source>
</evidence>
<dbReference type="EMBL" id="QURH01000257">
    <property type="protein sequence ID" value="RFU40795.1"/>
    <property type="molecule type" value="Genomic_DNA"/>
</dbReference>
<evidence type="ECO:0000313" key="3">
    <source>
        <dbReference type="Proteomes" id="UP000261811"/>
    </source>
</evidence>
<feature type="transmembrane region" description="Helical" evidence="1">
    <location>
        <begin position="102"/>
        <end position="124"/>
    </location>
</feature>
<sequence>MRALRSPAAVILYVLALAFAVWPLTIGYTVLAGEKAEARVLSCHRSHSGRTLTTTCTGTWTKADGASGEGEIYNVDEDDYGRGITVRFGPFGPYAHGWGRNIPFTSAGFGLGTVACLAILALLVHARRKKDTATAWRASQAS</sequence>
<comment type="caution">
    <text evidence="2">The sequence shown here is derived from an EMBL/GenBank/DDBJ whole genome shotgun (WGS) entry which is preliminary data.</text>
</comment>
<name>A0A372JLC7_9ACTN</name>
<keyword evidence="1" id="KW-0472">Membrane</keyword>
<keyword evidence="3" id="KW-1185">Reference proteome</keyword>
<keyword evidence="1" id="KW-0812">Transmembrane</keyword>
<gene>
    <name evidence="2" type="ORF">DZF91_15260</name>
</gene>
<accession>A0A372JLC7</accession>
<proteinExistence type="predicted"/>
<protein>
    <submittedName>
        <fullName evidence="2">Uncharacterized protein</fullName>
    </submittedName>
</protein>
<organism evidence="2 3">
    <name type="scientific">Actinomadura logoneensis</name>
    <dbReference type="NCBI Taxonomy" id="2293572"/>
    <lineage>
        <taxon>Bacteria</taxon>
        <taxon>Bacillati</taxon>
        <taxon>Actinomycetota</taxon>
        <taxon>Actinomycetes</taxon>
        <taxon>Streptosporangiales</taxon>
        <taxon>Thermomonosporaceae</taxon>
        <taxon>Actinomadura</taxon>
    </lineage>
</organism>